<evidence type="ECO:0000256" key="1">
    <source>
        <dbReference type="SAM" id="MobiDB-lite"/>
    </source>
</evidence>
<dbReference type="EMBL" id="CAOJ01006570">
    <property type="protein sequence ID" value="CCO30527.1"/>
    <property type="molecule type" value="Genomic_DNA"/>
</dbReference>
<protein>
    <submittedName>
        <fullName evidence="2">Uncharacterized protein</fullName>
    </submittedName>
</protein>
<feature type="region of interest" description="Disordered" evidence="1">
    <location>
        <begin position="829"/>
        <end position="856"/>
    </location>
</feature>
<gene>
    <name evidence="2" type="ORF">BN14_04556</name>
</gene>
<evidence type="ECO:0000313" key="3">
    <source>
        <dbReference type="Proteomes" id="UP000012065"/>
    </source>
</evidence>
<feature type="region of interest" description="Disordered" evidence="1">
    <location>
        <begin position="306"/>
        <end position="344"/>
    </location>
</feature>
<dbReference type="HOGENOM" id="CLU_296327_0_0_1"/>
<dbReference type="AlphaFoldDB" id="M5C3Q4"/>
<comment type="caution">
    <text evidence="2">The sequence shown here is derived from an EMBL/GenBank/DDBJ whole genome shotgun (WGS) entry which is preliminary data.</text>
</comment>
<sequence length="1192" mass="132473">MPANYLEAPSEARVLRKHIQDQTLAYAKRYITTDYVQFTEQGVAEIFSACLHPVSPHAPTDISLPIDPVDKLLASRAQDLVPYTEEFKLSVEEQHAVRGVFGPNIRDSPLRPLSPILTARARKETPRILQRPPKQVLGMLPASMEEILEKGPIHSVKEQEVVDELLDRDECLCVESFLPPPSNNTIDESRDLEYTMTPEMIQDFRRFMARLPNKKTKSSPAGYEAFLRAESPPPEKSFPERMSPPLFPRSETIGLGGKGKVGKVGEHESLGKLMGAIGMTVAPVNDLGFSLDGIAQESMKMLCGDMDDILEPSSPLPPQPPALHWSSSDAAQPSSPVPQTPRSLRPSEMAFFASSPPDSYNKMAKIAKFDEVLFPKDQMRGRKLPSNKNQPKFAEFIAGLNHPVPIRPPQHAAPPIATILVPGTPNVSSRSDSVVGQPDDEIDELADDYSAGIPSRTGSKNPSRRSSKNFSRKNSKLSRIASTISIQTESHASVPSDVDQLADDDTLVACVVERLTEGVGDPFDYIMKERIEEKEMFMLDVPDLPPPNVHRHDGPPMPINLAETSSQLGLCRAGGIQSLQIELDWRVTIPGERHPTHEQVAKADVPYEIETKSEAKGTIKSFLARLEQEPMAAGVFEGEEPTVEIGGTWARENMKLILTKGERGRLYGARRVPQNVDDEHLEVSVPIDTCESEEGASPPTQTTFVPLSFRLEPRESWDVEPVEYDNFDPQGYEPDELGYQEDQTLELQTHQGAEMESVHYDDFGEYRHEEVEEPNYEDENQPAQDELEDSQVIFEKDRVPEREPVVDWFEILEQTQDASQNQVDYVEIEDSPPSVRTPPRGQNDATRELLRPDPTDLEIPSEWRDLQPYHLVGHKLASFMYARTGKPQQVVNVDAHSHSLEPEAFPEPERTGPYPIPSEIETMLTLRPHESEQEHEPVRYKIISNMQVIQHRALVQALEHPSVNLQLVERAGEVLEVSPWQDAGPPLHGASFAIDPYTAAVLVPLADLPGPDAVPALSRLVQSLLGRYDTIALVLEAYSKSKSNVELDPFTPPARKALGAVRRAIALINGSLAREGVRVGIARNVAECAKLVRGVVDVAAQEWDGAWEVWGSREWIGDEEVSEERELSLVPAMNVFASITILAQTTIDELLIQSPEERSALFAPSIGAVRIAALNEAIEQGRERVEQMDGVE</sequence>
<feature type="region of interest" description="Disordered" evidence="1">
    <location>
        <begin position="448"/>
        <end position="476"/>
    </location>
</feature>
<evidence type="ECO:0000313" key="2">
    <source>
        <dbReference type="EMBL" id="CCO30527.1"/>
    </source>
</evidence>
<accession>M5C3Q4</accession>
<feature type="region of interest" description="Disordered" evidence="1">
    <location>
        <begin position="229"/>
        <end position="261"/>
    </location>
</feature>
<feature type="compositionally biased region" description="Basic residues" evidence="1">
    <location>
        <begin position="462"/>
        <end position="476"/>
    </location>
</feature>
<name>M5C3Q4_THACB</name>
<feature type="compositionally biased region" description="Polar residues" evidence="1">
    <location>
        <begin position="325"/>
        <end position="334"/>
    </location>
</feature>
<reference evidence="2 3" key="1">
    <citation type="journal article" date="2013" name="J. Biotechnol.">
        <title>Establishment and interpretation of the genome sequence of the phytopathogenic fungus Rhizoctonia solani AG1-IB isolate 7/3/14.</title>
        <authorList>
            <person name="Wibberg D.W."/>
            <person name="Jelonek L.J."/>
            <person name="Rupp O.R."/>
            <person name="Hennig M.H."/>
            <person name="Eikmeyer F.E."/>
            <person name="Goesmann A.G."/>
            <person name="Hartmann A.H."/>
            <person name="Borriss R.B."/>
            <person name="Grosch R.G."/>
            <person name="Puehler A.P."/>
            <person name="Schlueter A.S."/>
        </authorList>
    </citation>
    <scope>NUCLEOTIDE SEQUENCE [LARGE SCALE GENOMIC DNA]</scope>
    <source>
        <strain evidence="3">AG1-IB / isolate 7/3/14</strain>
    </source>
</reference>
<dbReference type="Proteomes" id="UP000012065">
    <property type="component" value="Unassembled WGS sequence"/>
</dbReference>
<organism evidence="2 3">
    <name type="scientific">Thanatephorus cucumeris (strain AG1-IB / isolate 7/3/14)</name>
    <name type="common">Lettuce bottom rot fungus</name>
    <name type="synonym">Rhizoctonia solani</name>
    <dbReference type="NCBI Taxonomy" id="1108050"/>
    <lineage>
        <taxon>Eukaryota</taxon>
        <taxon>Fungi</taxon>
        <taxon>Dikarya</taxon>
        <taxon>Basidiomycota</taxon>
        <taxon>Agaricomycotina</taxon>
        <taxon>Agaricomycetes</taxon>
        <taxon>Cantharellales</taxon>
        <taxon>Ceratobasidiaceae</taxon>
        <taxon>Rhizoctonia</taxon>
        <taxon>Rhizoctonia solani AG-1</taxon>
    </lineage>
</organism>
<proteinExistence type="predicted"/>
<feature type="compositionally biased region" description="Basic and acidic residues" evidence="1">
    <location>
        <begin position="845"/>
        <end position="854"/>
    </location>
</feature>